<dbReference type="InterPro" id="IPR008201">
    <property type="entry name" value="HepT-like"/>
</dbReference>
<dbReference type="AlphaFoldDB" id="A0A1U7HWH1"/>
<keyword evidence="1" id="KW-1277">Toxin-antitoxin system</keyword>
<dbReference type="EMBL" id="MRCC01000005">
    <property type="protein sequence ID" value="OKH27866.1"/>
    <property type="molecule type" value="Genomic_DNA"/>
</dbReference>
<evidence type="ECO:0000313" key="4">
    <source>
        <dbReference type="EMBL" id="OKH27866.1"/>
    </source>
</evidence>
<dbReference type="GO" id="GO:0016787">
    <property type="term" value="F:hydrolase activity"/>
    <property type="evidence" value="ECO:0007669"/>
    <property type="project" value="UniProtKB-KW"/>
</dbReference>
<dbReference type="GO" id="GO:0110001">
    <property type="term" value="C:toxin-antitoxin complex"/>
    <property type="evidence" value="ECO:0007669"/>
    <property type="project" value="InterPro"/>
</dbReference>
<comment type="caution">
    <text evidence="4">The sequence shown here is derived from an EMBL/GenBank/DDBJ whole genome shotgun (WGS) entry which is preliminary data.</text>
</comment>
<evidence type="ECO:0000313" key="5">
    <source>
        <dbReference type="Proteomes" id="UP000185984"/>
    </source>
</evidence>
<evidence type="ECO:0008006" key="6">
    <source>
        <dbReference type="Google" id="ProtNLM"/>
    </source>
</evidence>
<protein>
    <recommendedName>
        <fullName evidence="6">DUF86 domain-containing protein</fullName>
    </recommendedName>
</protein>
<dbReference type="Pfam" id="PF01934">
    <property type="entry name" value="HepT-like"/>
    <property type="match status" value="1"/>
</dbReference>
<reference evidence="4 5" key="1">
    <citation type="submission" date="2016-11" db="EMBL/GenBank/DDBJ databases">
        <title>Draft Genome Sequences of Nine Cyanobacterial Strains from Diverse Habitats.</title>
        <authorList>
            <person name="Zhu T."/>
            <person name="Hou S."/>
            <person name="Lu X."/>
            <person name="Hess W.R."/>
        </authorList>
    </citation>
    <scope>NUCLEOTIDE SEQUENCE [LARGE SCALE GENOMIC DNA]</scope>
    <source>
        <strain evidence="4 5">5.2 s.c.1</strain>
    </source>
</reference>
<evidence type="ECO:0000256" key="1">
    <source>
        <dbReference type="ARBA" id="ARBA00022649"/>
    </source>
</evidence>
<keyword evidence="5" id="KW-1185">Reference proteome</keyword>
<organism evidence="4 5">
    <name type="scientific">Chroogloeocystis siderophila 5.2 s.c.1</name>
    <dbReference type="NCBI Taxonomy" id="247279"/>
    <lineage>
        <taxon>Bacteria</taxon>
        <taxon>Bacillati</taxon>
        <taxon>Cyanobacteriota</taxon>
        <taxon>Cyanophyceae</taxon>
        <taxon>Oscillatoriophycideae</taxon>
        <taxon>Chroococcales</taxon>
        <taxon>Chroococcaceae</taxon>
        <taxon>Chroogloeocystis</taxon>
    </lineage>
</organism>
<proteinExistence type="predicted"/>
<dbReference type="Proteomes" id="UP000185984">
    <property type="component" value="Unassembled WGS sequence"/>
</dbReference>
<accession>A0A1U7HWH1</accession>
<evidence type="ECO:0000256" key="3">
    <source>
        <dbReference type="ARBA" id="ARBA00022801"/>
    </source>
</evidence>
<name>A0A1U7HWH1_9CHRO</name>
<gene>
    <name evidence="4" type="ORF">NIES1031_07590</name>
</gene>
<evidence type="ECO:0000256" key="2">
    <source>
        <dbReference type="ARBA" id="ARBA00022722"/>
    </source>
</evidence>
<keyword evidence="2" id="KW-0540">Nuclease</keyword>
<sequence length="35" mass="4117">MQQELEQHLDIPWTSIAGMRDKLVHGYHGINTQRL</sequence>
<dbReference type="GO" id="GO:0004540">
    <property type="term" value="F:RNA nuclease activity"/>
    <property type="evidence" value="ECO:0007669"/>
    <property type="project" value="InterPro"/>
</dbReference>
<keyword evidence="3" id="KW-0378">Hydrolase</keyword>